<evidence type="ECO:0000259" key="1">
    <source>
        <dbReference type="Pfam" id="PF12770"/>
    </source>
</evidence>
<dbReference type="InterPro" id="IPR046880">
    <property type="entry name" value="TPR-S"/>
</dbReference>
<evidence type="ECO:0000313" key="4">
    <source>
        <dbReference type="Proteomes" id="UP000015455"/>
    </source>
</evidence>
<dbReference type="EMBL" id="ATJV01000081">
    <property type="protein sequence ID" value="EPZ14471.1"/>
    <property type="molecule type" value="Genomic_DNA"/>
</dbReference>
<dbReference type="Pfam" id="PF24096">
    <property type="entry name" value="DUF7379"/>
    <property type="match status" value="1"/>
</dbReference>
<accession>S9ZIQ7</accession>
<feature type="domain" description="CHAT" evidence="1">
    <location>
        <begin position="1346"/>
        <end position="1638"/>
    </location>
</feature>
<dbReference type="Pfam" id="PF20308">
    <property type="entry name" value="TPR-S"/>
    <property type="match status" value="1"/>
</dbReference>
<organism evidence="3 4">
    <name type="scientific">Thauera terpenica 58Eu</name>
    <dbReference type="NCBI Taxonomy" id="1348657"/>
    <lineage>
        <taxon>Bacteria</taxon>
        <taxon>Pseudomonadati</taxon>
        <taxon>Pseudomonadota</taxon>
        <taxon>Betaproteobacteria</taxon>
        <taxon>Rhodocyclales</taxon>
        <taxon>Zoogloeaceae</taxon>
        <taxon>Thauera</taxon>
    </lineage>
</organism>
<dbReference type="PATRIC" id="fig|1348657.5.peg.3024"/>
<evidence type="ECO:0000259" key="2">
    <source>
        <dbReference type="Pfam" id="PF24096"/>
    </source>
</evidence>
<dbReference type="Proteomes" id="UP000015455">
    <property type="component" value="Unassembled WGS sequence"/>
</dbReference>
<name>S9ZIQ7_9RHOO</name>
<dbReference type="Gene3D" id="3.40.50.1820">
    <property type="entry name" value="alpha/beta hydrolase"/>
    <property type="match status" value="1"/>
</dbReference>
<gene>
    <name evidence="3" type="ORF">M622_05680</name>
</gene>
<reference evidence="3 4" key="1">
    <citation type="submission" date="2013-06" db="EMBL/GenBank/DDBJ databases">
        <title>Draft genome sequence of Thauera terpenica.</title>
        <authorList>
            <person name="Liu B."/>
            <person name="Frostegard A.H."/>
            <person name="Shapleigh J.P."/>
        </authorList>
    </citation>
    <scope>NUCLEOTIDE SEQUENCE [LARGE SCALE GENOMIC DNA]</scope>
    <source>
        <strain evidence="3 4">58Eu</strain>
    </source>
</reference>
<dbReference type="STRING" id="1348657.M622_05680"/>
<comment type="caution">
    <text evidence="3">The sequence shown here is derived from an EMBL/GenBank/DDBJ whole genome shotgun (WGS) entry which is preliminary data.</text>
</comment>
<dbReference type="Pfam" id="PF12770">
    <property type="entry name" value="CHAT"/>
    <property type="match status" value="1"/>
</dbReference>
<dbReference type="SUPFAM" id="SSF53474">
    <property type="entry name" value="alpha/beta-Hydrolases"/>
    <property type="match status" value="1"/>
</dbReference>
<dbReference type="InterPro" id="IPR024983">
    <property type="entry name" value="CHAT_dom"/>
</dbReference>
<dbReference type="eggNOG" id="COG1075">
    <property type="taxonomic scope" value="Bacteria"/>
</dbReference>
<evidence type="ECO:0000313" key="3">
    <source>
        <dbReference type="EMBL" id="EPZ14471.1"/>
    </source>
</evidence>
<feature type="domain" description="DUF7379" evidence="2">
    <location>
        <begin position="213"/>
        <end position="288"/>
    </location>
</feature>
<protein>
    <submittedName>
        <fullName evidence="3">Uncharacterized protein</fullName>
    </submittedName>
</protein>
<keyword evidence="4" id="KW-1185">Reference proteome</keyword>
<dbReference type="InterPro" id="IPR029058">
    <property type="entry name" value="AB_hydrolase_fold"/>
</dbReference>
<dbReference type="eggNOG" id="COG4995">
    <property type="taxonomic scope" value="Bacteria"/>
</dbReference>
<proteinExistence type="predicted"/>
<dbReference type="InterPro" id="IPR055803">
    <property type="entry name" value="DUF7379"/>
</dbReference>
<sequence length="1999" mass="215081">MKLPLQATASSATALPAALRTLASRADGSDSAALLPNLKVRRTLELAPASRSADAPAQEVLGARSGLLALEAADGTTIFMRADALSEQLARARPELIDGDGLIDLAGFRDSRDTTRGALGWIWRRVIELDLVDDELTAAAKDRAREVLGDKAEDWAAAWASRKGAQALMQTIESRLGGAPGLYRWNGTVLQDSECCTADDPRLSSAAQAGALLVFIHGTGSHTLGGFGDLPASSAWGVLQASFGERIFGFEHRTFSESPIDNALSLAETLPAGARLCLVTHSRGGLVGDLMCLDPDDALLEELIDAWRPAPRFDEQALRPSARELDTLAAAEQAKLRRLIGLLRDKKLRVERYVRVAAPARGTALLSDNLDVFLSTLLNLVRRFGAWGAGAVAGALASPLAAAAARKLANRSLAFLSRVVLEIADKRLQPDLVPGIEAMLPESPMGMLLGRAALAPQVRMAIIAGDIEGGGAGLVQRIGVMFVDWAFFERACNDLVVDTASMYGGLIVRAAAAPEAAHRVIYVQGPEVSHFRYFRDDVKSAGIPLPSALGAWLTREAPEHSAPWQPLALPALEPAASGRASRGEAEAADNTLPVLVYLPGIMGSHLAADGNRIWLDAFDLARGRLARIAMDSHKTVREDGLVGLAYGRLADHLETSHRVIRHDYDWRQPIQTLGAELALVLRAALNTHPDQPLRILAHSMGGLLVRAAFAADKTLWADIVARPGGRLLMLGTPNHGSHLFVETLLGQSDTIRMLARLDLRQGMQAVLDIVAGFPGALHLLPAPGFEDAGGLADKDYYRAEAWTELAAINNDFWFGKTLAGKPTQALLDQARDFWGALADTRWVDLAPERVAYVFGQAENTPCGILLQTEDGKPKSIMMRGTPHGDGSVTWKSGRIPNLPDERCWTMPADHMGLTSTARYFADIEALLSRGVPLRLGRLPVSRGEQERAPLLSYRAGPPPAYPSDEEIACLALGGRLRPLPRRKRATLAVAVKAMDLRFVQVPLLCGHYRGDPIAGAEGVIDRWLVGGALSQRQRLGVHSGELGHATVVLMPRRREERLRGSGRGAVVVGLGEMGHLGPEGVTEAVRAGALRYLLHACDRESEEACKAADEHGLPLRLASLLVGTNSAAQLDVDDAVRAIVLGVLLANRDFALGSGTGGHKGPRGRIVALDLIELYRDTAISAAYAVSALERTLATELAQLDAELELPTELQHGEGVRQRLTVTPFSDYWPRLAVTDADREDSDCGAECWTPRLHNPIPPQAMRRLLTLYGHGHAAAADAVPLVQGLDSAPLLRHAERLRFTYMGEKARAEAVVQQRQPGLIEKLAAEALNGPSATRYASGEHALGHMVFQLLLPLEFKAAARKAHNLVLMVDESTANLPWELLEADGEPLVRTTRMVRQFMTSRFRREIVRTDALSACVIANPSTEGYFAQFGGAGWTPQLDAQGQPRPDRLPSLDGAAREGDAVVRILEGAGYAVSHSPPDALAGDVFARLFARPCRILVIAAHGIHAKRAADGRYRSGVVLSDGLLLSAAEIGLMETVPDLVFLSCCHLGKIGSGSDDQRLAASLARELIDMGVRCVVAAGWEVRDDAALSFSETFFTHMTVHGAHFADAIFLARRAALDAHPDCNTWGAYQAYGDPAFQLRLNAGATRDEAPLLAAEELLDWLEQLRLDTRLPGASKAERDFDALNKRIRRRLGRLPPNWAERTDVLQALGRLYAEYGAAGFDAARLALLRAIAEDSSQGLVPISAIEQLINMEARQAERLSVPGTGQDLAAATVLIDDALARVQALSTLSGLHPAVNAAPIDALRADALRPNTERQSIIGSAWKRKALILLRSPEPEKDAVREALLRARDAYARGEADARATDWNPYARINRLQLDAVLGETPAGEVDASACAAAARARFEQRFEFWDAVMAADATLAGWLGGAELPEGRGAVEVLSQAYRDTLETVAASPRELDSAFAQIGLLADFLLLQGGKEQLAQAKVLKEVIAVLQAPAE</sequence>